<comment type="caution">
    <text evidence="1">The sequence shown here is derived from an EMBL/GenBank/DDBJ whole genome shotgun (WGS) entry which is preliminary data.</text>
</comment>
<sequence length="195" mass="21837">MLRHYVEVDGGDAHRVYFQGTPHLGSNLAALRSLLEVGQFIGDLNFGFDAALASAIRDGHGQISHDLLPDSMFLTYLNRPSRPRHLERYAIYRGKAFSRTRSFFVRAALSSTIKSLARRLDEDGSDDISVEFARAALDTLVLPDEIFEGDLCVTSLSAQFEGVEKIYDYRLNHTALPRDPDVVEHLAQQLVSDNQ</sequence>
<proteinExistence type="predicted"/>
<dbReference type="OrthoDB" id="556502at2"/>
<keyword evidence="2" id="KW-1185">Reference proteome</keyword>
<protein>
    <submittedName>
        <fullName evidence="1">Uncharacterized protein</fullName>
    </submittedName>
</protein>
<reference evidence="1 2" key="1">
    <citation type="submission" date="2019-02" db="EMBL/GenBank/DDBJ databases">
        <title>Deep-cultivation of Planctomycetes and their phenomic and genomic characterization uncovers novel biology.</title>
        <authorList>
            <person name="Wiegand S."/>
            <person name="Jogler M."/>
            <person name="Boedeker C."/>
            <person name="Pinto D."/>
            <person name="Vollmers J."/>
            <person name="Rivas-Marin E."/>
            <person name="Kohn T."/>
            <person name="Peeters S.H."/>
            <person name="Heuer A."/>
            <person name="Rast P."/>
            <person name="Oberbeckmann S."/>
            <person name="Bunk B."/>
            <person name="Jeske O."/>
            <person name="Meyerdierks A."/>
            <person name="Storesund J.E."/>
            <person name="Kallscheuer N."/>
            <person name="Luecker S."/>
            <person name="Lage O.M."/>
            <person name="Pohl T."/>
            <person name="Merkel B.J."/>
            <person name="Hornburger P."/>
            <person name="Mueller R.-W."/>
            <person name="Bruemmer F."/>
            <person name="Labrenz M."/>
            <person name="Spormann A.M."/>
            <person name="Op Den Camp H."/>
            <person name="Overmann J."/>
            <person name="Amann R."/>
            <person name="Jetten M.S.M."/>
            <person name="Mascher T."/>
            <person name="Medema M.H."/>
            <person name="Devos D.P."/>
            <person name="Kaster A.-K."/>
            <person name="Ovreas L."/>
            <person name="Rohde M."/>
            <person name="Galperin M.Y."/>
            <person name="Jogler C."/>
        </authorList>
    </citation>
    <scope>NUCLEOTIDE SEQUENCE [LARGE SCALE GENOMIC DNA]</scope>
    <source>
        <strain evidence="1 2">Poly41</strain>
    </source>
</reference>
<accession>A0A5C6E1K2</accession>
<dbReference type="RefSeq" id="WP_146524758.1">
    <property type="nucleotide sequence ID" value="NZ_SJPV01000001.1"/>
</dbReference>
<evidence type="ECO:0000313" key="1">
    <source>
        <dbReference type="EMBL" id="TWU42770.1"/>
    </source>
</evidence>
<dbReference type="AlphaFoldDB" id="A0A5C6E1K2"/>
<organism evidence="1 2">
    <name type="scientific">Novipirellula artificiosorum</name>
    <dbReference type="NCBI Taxonomy" id="2528016"/>
    <lineage>
        <taxon>Bacteria</taxon>
        <taxon>Pseudomonadati</taxon>
        <taxon>Planctomycetota</taxon>
        <taxon>Planctomycetia</taxon>
        <taxon>Pirellulales</taxon>
        <taxon>Pirellulaceae</taxon>
        <taxon>Novipirellula</taxon>
    </lineage>
</organism>
<dbReference type="Proteomes" id="UP000319143">
    <property type="component" value="Unassembled WGS sequence"/>
</dbReference>
<evidence type="ECO:0000313" key="2">
    <source>
        <dbReference type="Proteomes" id="UP000319143"/>
    </source>
</evidence>
<dbReference type="EMBL" id="SJPV01000001">
    <property type="protein sequence ID" value="TWU42770.1"/>
    <property type="molecule type" value="Genomic_DNA"/>
</dbReference>
<gene>
    <name evidence="1" type="ORF">Poly41_10700</name>
</gene>
<name>A0A5C6E1K2_9BACT</name>